<dbReference type="Gene3D" id="3.30.2180.10">
    <property type="entry name" value="ATP12-like"/>
    <property type="match status" value="1"/>
</dbReference>
<dbReference type="PANTHER" id="PTHR21013">
    <property type="entry name" value="ATP SYNTHASE MITOCHONDRIAL F1 COMPLEX ASSEMBLY FACTOR 2/ATP12 PROTEIN, MITOCHONDRIAL PRECURSOR"/>
    <property type="match status" value="1"/>
</dbReference>
<dbReference type="InterPro" id="IPR011419">
    <property type="entry name" value="ATP12_ATP_synth-F1-assembly"/>
</dbReference>
<protein>
    <submittedName>
        <fullName evidence="4">ATPase</fullName>
    </submittedName>
</protein>
<dbReference type="Pfam" id="PF07542">
    <property type="entry name" value="ATP12"/>
    <property type="match status" value="1"/>
</dbReference>
<dbReference type="SUPFAM" id="SSF160909">
    <property type="entry name" value="ATP12-like"/>
    <property type="match status" value="1"/>
</dbReference>
<reference evidence="4 5" key="1">
    <citation type="submission" date="2021-03" db="EMBL/GenBank/DDBJ databases">
        <title>Whole genome sequence of Jiella sp. MQZ13P-4.</title>
        <authorList>
            <person name="Tuo L."/>
        </authorList>
    </citation>
    <scope>NUCLEOTIDE SEQUENCE [LARGE SCALE GENOMIC DNA]</scope>
    <source>
        <strain evidence="4 5">MQZ13P-4</strain>
    </source>
</reference>
<gene>
    <name evidence="4" type="ORF">J1C47_02490</name>
</gene>
<keyword evidence="2" id="KW-0809">Transit peptide</keyword>
<comment type="caution">
    <text evidence="4">The sequence shown here is derived from an EMBL/GenBank/DDBJ whole genome shotgun (WGS) entry which is preliminary data.</text>
</comment>
<sequence length="241" mass="27018">MSDNPLLARPELPKRFYKEVTLAETPAGFAVELDGRPVRTPARHPLAVRQAHVAEALVEEWAAQGDRIDPATMPLTRLVNTTIDGILADPEPVRDDIARFAETDLLFYRAGEPDRLVTRQRERWDPLLDWAEGRFGARFVLAQGVMHVAQPEASLQAIRDHLARIRDGYAVAALHQVTTLTGSALIALAVADGRLDVEEAWALAHLDEDWNVEQWGRDAEAEQRRALRFREMAAAALLLRR</sequence>
<evidence type="ECO:0000313" key="4">
    <source>
        <dbReference type="EMBL" id="MBO0902496.1"/>
    </source>
</evidence>
<evidence type="ECO:0000256" key="1">
    <source>
        <dbReference type="ARBA" id="ARBA00008231"/>
    </source>
</evidence>
<comment type="similarity">
    <text evidence="1">Belongs to the ATP12 family.</text>
</comment>
<dbReference type="Proteomes" id="UP000664288">
    <property type="component" value="Unassembled WGS sequence"/>
</dbReference>
<organism evidence="4 5">
    <name type="scientific">Jiella sonneratiae</name>
    <dbReference type="NCBI Taxonomy" id="2816856"/>
    <lineage>
        <taxon>Bacteria</taxon>
        <taxon>Pseudomonadati</taxon>
        <taxon>Pseudomonadota</taxon>
        <taxon>Alphaproteobacteria</taxon>
        <taxon>Hyphomicrobiales</taxon>
        <taxon>Aurantimonadaceae</taxon>
        <taxon>Jiella</taxon>
    </lineage>
</organism>
<evidence type="ECO:0000256" key="3">
    <source>
        <dbReference type="ARBA" id="ARBA00023186"/>
    </source>
</evidence>
<dbReference type="RefSeq" id="WP_207349148.1">
    <property type="nucleotide sequence ID" value="NZ_JAFMPY010000003.1"/>
</dbReference>
<evidence type="ECO:0000313" key="5">
    <source>
        <dbReference type="Proteomes" id="UP000664288"/>
    </source>
</evidence>
<name>A0ABS3IYK2_9HYPH</name>
<evidence type="ECO:0000256" key="2">
    <source>
        <dbReference type="ARBA" id="ARBA00022946"/>
    </source>
</evidence>
<dbReference type="InterPro" id="IPR042272">
    <property type="entry name" value="ATP12_ATP_synth-F1-assembly_N"/>
</dbReference>
<dbReference type="InterPro" id="IPR023335">
    <property type="entry name" value="ATP12_ortho_dom_sf"/>
</dbReference>
<dbReference type="PANTHER" id="PTHR21013:SF10">
    <property type="entry name" value="ATP SYNTHASE MITOCHONDRIAL F1 COMPLEX ASSEMBLY FACTOR 2"/>
    <property type="match status" value="1"/>
</dbReference>
<proteinExistence type="inferred from homology"/>
<keyword evidence="5" id="KW-1185">Reference proteome</keyword>
<dbReference type="Gene3D" id="1.10.3580.10">
    <property type="entry name" value="ATP12 ATPase"/>
    <property type="match status" value="1"/>
</dbReference>
<keyword evidence="3" id="KW-0143">Chaperone</keyword>
<dbReference type="EMBL" id="JAFMPY010000003">
    <property type="protein sequence ID" value="MBO0902496.1"/>
    <property type="molecule type" value="Genomic_DNA"/>
</dbReference>
<accession>A0ABS3IYK2</accession>